<dbReference type="EMBL" id="CM047582">
    <property type="protein sequence ID" value="KAI9914864.1"/>
    <property type="molecule type" value="Genomic_DNA"/>
</dbReference>
<comment type="caution">
    <text evidence="1">The sequence shown here is derived from an EMBL/GenBank/DDBJ whole genome shotgun (WGS) entry which is preliminary data.</text>
</comment>
<organism evidence="1 2">
    <name type="scientific">Peronosclerospora sorghi</name>
    <dbReference type="NCBI Taxonomy" id="230839"/>
    <lineage>
        <taxon>Eukaryota</taxon>
        <taxon>Sar</taxon>
        <taxon>Stramenopiles</taxon>
        <taxon>Oomycota</taxon>
        <taxon>Peronosporomycetes</taxon>
        <taxon>Peronosporales</taxon>
        <taxon>Peronosporaceae</taxon>
        <taxon>Peronosclerospora</taxon>
    </lineage>
</organism>
<evidence type="ECO:0000313" key="1">
    <source>
        <dbReference type="EMBL" id="KAI9914864.1"/>
    </source>
</evidence>
<name>A0ACC0W7Z9_9STRA</name>
<accession>A0ACC0W7Z9</accession>
<evidence type="ECO:0000313" key="2">
    <source>
        <dbReference type="Proteomes" id="UP001163321"/>
    </source>
</evidence>
<dbReference type="Proteomes" id="UP001163321">
    <property type="component" value="Chromosome 3"/>
</dbReference>
<proteinExistence type="predicted"/>
<reference evidence="1 2" key="1">
    <citation type="journal article" date="2022" name="bioRxiv">
        <title>The genome of the oomycete Peronosclerospora sorghi, a cosmopolitan pathogen of maize and sorghum, is inflated with dispersed pseudogenes.</title>
        <authorList>
            <person name="Fletcher K."/>
            <person name="Martin F."/>
            <person name="Isakeit T."/>
            <person name="Cavanaugh K."/>
            <person name="Magill C."/>
            <person name="Michelmore R."/>
        </authorList>
    </citation>
    <scope>NUCLEOTIDE SEQUENCE [LARGE SCALE GENOMIC DNA]</scope>
    <source>
        <strain evidence="1">P6</strain>
    </source>
</reference>
<protein>
    <submittedName>
        <fullName evidence="1">Uncharacterized protein</fullName>
    </submittedName>
</protein>
<keyword evidence="2" id="KW-1185">Reference proteome</keyword>
<sequence length="102" mass="11562">MCSFSAGCLLFRPRVFRYETVLPSYSSRSSSSMSLTCCHYVSSDNATRPEDRDRVHVRGPDSEAAATLHQVFALFQLKAETLMQCHDAIKLMEWKENTHTTA</sequence>
<gene>
    <name evidence="1" type="ORF">PsorP6_007232</name>
</gene>